<comment type="caution">
    <text evidence="8">The sequence shown here is derived from an EMBL/GenBank/DDBJ whole genome shotgun (WGS) entry which is preliminary data.</text>
</comment>
<evidence type="ECO:0000313" key="8">
    <source>
        <dbReference type="EMBL" id="PIR97309.1"/>
    </source>
</evidence>
<dbReference type="GO" id="GO:0048476">
    <property type="term" value="C:Holliday junction resolvase complex"/>
    <property type="evidence" value="ECO:0007669"/>
    <property type="project" value="UniProtKB-UniRule"/>
</dbReference>
<comment type="similarity">
    <text evidence="6">Belongs to the RuvA family.</text>
</comment>
<keyword evidence="5 6" id="KW-0234">DNA repair</keyword>
<dbReference type="SUPFAM" id="SSF47781">
    <property type="entry name" value="RuvA domain 2-like"/>
    <property type="match status" value="1"/>
</dbReference>
<sequence>MISYLKGSVLSKQANYATVETQGVGYKVFIPVSSLLELRLEQEIELYIRTYVREDQFSLYGFLSPKELELFELLISVSGVGPKVALAVLSGGTVEVITSAIGSGDPSIFTKVSGVGKKTAERIVVELKEKIGTGDLKSSKDLSESLDALVALGYSKLEAREVLKRISSKDLDSGSIIKEALRVLGKR</sequence>
<dbReference type="SUPFAM" id="SSF46929">
    <property type="entry name" value="DNA helicase RuvA subunit, C-terminal domain"/>
    <property type="match status" value="1"/>
</dbReference>
<dbReference type="InterPro" id="IPR003583">
    <property type="entry name" value="Hlx-hairpin-Hlx_DNA-bd_motif"/>
</dbReference>
<dbReference type="HAMAP" id="MF_00031">
    <property type="entry name" value="DNA_HJ_migration_RuvA"/>
    <property type="match status" value="1"/>
</dbReference>
<dbReference type="GO" id="GO:0006281">
    <property type="term" value="P:DNA repair"/>
    <property type="evidence" value="ECO:0007669"/>
    <property type="project" value="UniProtKB-UniRule"/>
</dbReference>
<evidence type="ECO:0000256" key="6">
    <source>
        <dbReference type="HAMAP-Rule" id="MF_00031"/>
    </source>
</evidence>
<evidence type="ECO:0000259" key="7">
    <source>
        <dbReference type="SMART" id="SM00278"/>
    </source>
</evidence>
<dbReference type="GO" id="GO:0005524">
    <property type="term" value="F:ATP binding"/>
    <property type="evidence" value="ECO:0007669"/>
    <property type="project" value="InterPro"/>
</dbReference>
<evidence type="ECO:0000313" key="9">
    <source>
        <dbReference type="Proteomes" id="UP000230557"/>
    </source>
</evidence>
<dbReference type="InterPro" id="IPR000085">
    <property type="entry name" value="RuvA"/>
</dbReference>
<comment type="subcellular location">
    <subcellularLocation>
        <location evidence="6">Cytoplasm</location>
    </subcellularLocation>
</comment>
<dbReference type="EMBL" id="PFAJ01000029">
    <property type="protein sequence ID" value="PIR97309.1"/>
    <property type="molecule type" value="Genomic_DNA"/>
</dbReference>
<proteinExistence type="inferred from homology"/>
<evidence type="ECO:0000256" key="1">
    <source>
        <dbReference type="ARBA" id="ARBA00022490"/>
    </source>
</evidence>
<dbReference type="AlphaFoldDB" id="A0A2H0VG31"/>
<dbReference type="Pfam" id="PF07499">
    <property type="entry name" value="RuvA_C"/>
    <property type="match status" value="1"/>
</dbReference>
<dbReference type="SMART" id="SM00278">
    <property type="entry name" value="HhH1"/>
    <property type="match status" value="2"/>
</dbReference>
<name>A0A2H0VG31_9BACT</name>
<feature type="domain" description="Helix-hairpin-helix DNA-binding motif class 1" evidence="7">
    <location>
        <begin position="107"/>
        <end position="126"/>
    </location>
</feature>
<dbReference type="GO" id="GO:0006310">
    <property type="term" value="P:DNA recombination"/>
    <property type="evidence" value="ECO:0007669"/>
    <property type="project" value="UniProtKB-UniRule"/>
</dbReference>
<dbReference type="InterPro" id="IPR011114">
    <property type="entry name" value="RuvA_C"/>
</dbReference>
<dbReference type="InterPro" id="IPR036267">
    <property type="entry name" value="RuvA_C_sf"/>
</dbReference>
<dbReference type="SUPFAM" id="SSF50249">
    <property type="entry name" value="Nucleic acid-binding proteins"/>
    <property type="match status" value="1"/>
</dbReference>
<dbReference type="NCBIfam" id="TIGR00084">
    <property type="entry name" value="ruvA"/>
    <property type="match status" value="1"/>
</dbReference>
<dbReference type="InterPro" id="IPR012340">
    <property type="entry name" value="NA-bd_OB-fold"/>
</dbReference>
<dbReference type="GO" id="GO:0009379">
    <property type="term" value="C:Holliday junction helicase complex"/>
    <property type="evidence" value="ECO:0007669"/>
    <property type="project" value="InterPro"/>
</dbReference>
<dbReference type="GO" id="GO:0000400">
    <property type="term" value="F:four-way junction DNA binding"/>
    <property type="evidence" value="ECO:0007669"/>
    <property type="project" value="UniProtKB-UniRule"/>
</dbReference>
<dbReference type="Pfam" id="PF14520">
    <property type="entry name" value="HHH_5"/>
    <property type="match status" value="1"/>
</dbReference>
<dbReference type="Gene3D" id="1.10.8.10">
    <property type="entry name" value="DNA helicase RuvA subunit, C-terminal domain"/>
    <property type="match status" value="1"/>
</dbReference>
<dbReference type="CDD" id="cd14332">
    <property type="entry name" value="UBA_RuvA_C"/>
    <property type="match status" value="1"/>
</dbReference>
<dbReference type="GO" id="GO:0005737">
    <property type="term" value="C:cytoplasm"/>
    <property type="evidence" value="ECO:0007669"/>
    <property type="project" value="UniProtKB-SubCell"/>
</dbReference>
<organism evidence="8 9">
    <name type="scientific">Candidatus Doudnabacteria bacterium CG10_big_fil_rev_8_21_14_0_10_41_10</name>
    <dbReference type="NCBI Taxonomy" id="1974551"/>
    <lineage>
        <taxon>Bacteria</taxon>
        <taxon>Candidatus Doudnaibacteriota</taxon>
    </lineage>
</organism>
<dbReference type="Gene3D" id="1.10.150.20">
    <property type="entry name" value="5' to 3' exonuclease, C-terminal subdomain"/>
    <property type="match status" value="1"/>
</dbReference>
<keyword evidence="3 6" id="KW-0238">DNA-binding</keyword>
<evidence type="ECO:0000256" key="3">
    <source>
        <dbReference type="ARBA" id="ARBA00023125"/>
    </source>
</evidence>
<evidence type="ECO:0000256" key="2">
    <source>
        <dbReference type="ARBA" id="ARBA00022763"/>
    </source>
</evidence>
<protein>
    <recommendedName>
        <fullName evidence="6">Holliday junction branch migration complex subunit RuvA</fullName>
    </recommendedName>
</protein>
<dbReference type="Gene3D" id="2.40.50.140">
    <property type="entry name" value="Nucleic acid-binding proteins"/>
    <property type="match status" value="1"/>
</dbReference>
<accession>A0A2H0VG31</accession>
<comment type="domain">
    <text evidence="6">Has three domains with a flexible linker between the domains II and III and assumes an 'L' shape. Domain III is highly mobile and contacts RuvB.</text>
</comment>
<reference evidence="9" key="1">
    <citation type="submission" date="2017-09" db="EMBL/GenBank/DDBJ databases">
        <title>Depth-based differentiation of microbial function through sediment-hosted aquifers and enrichment of novel symbionts in the deep terrestrial subsurface.</title>
        <authorList>
            <person name="Probst A.J."/>
            <person name="Ladd B."/>
            <person name="Jarett J.K."/>
            <person name="Geller-Mcgrath D.E."/>
            <person name="Sieber C.M.K."/>
            <person name="Emerson J.B."/>
            <person name="Anantharaman K."/>
            <person name="Thomas B.C."/>
            <person name="Malmstrom R."/>
            <person name="Stieglmeier M."/>
            <person name="Klingl A."/>
            <person name="Woyke T."/>
            <person name="Ryan C.M."/>
            <person name="Banfield J.F."/>
        </authorList>
    </citation>
    <scope>NUCLEOTIDE SEQUENCE [LARGE SCALE GENOMIC DNA]</scope>
</reference>
<feature type="region of interest" description="Domain III" evidence="6">
    <location>
        <begin position="138"/>
        <end position="187"/>
    </location>
</feature>
<gene>
    <name evidence="6 8" type="primary">ruvA</name>
    <name evidence="8" type="ORF">COT91_02130</name>
</gene>
<comment type="caution">
    <text evidence="6">Lacks conserved residue(s) required for the propagation of feature annotation.</text>
</comment>
<evidence type="ECO:0000256" key="5">
    <source>
        <dbReference type="ARBA" id="ARBA00023204"/>
    </source>
</evidence>
<keyword evidence="1 6" id="KW-0963">Cytoplasm</keyword>
<dbReference type="Pfam" id="PF01330">
    <property type="entry name" value="RuvA_N"/>
    <property type="match status" value="1"/>
</dbReference>
<keyword evidence="4 6" id="KW-0233">DNA recombination</keyword>
<evidence type="ECO:0000256" key="4">
    <source>
        <dbReference type="ARBA" id="ARBA00023172"/>
    </source>
</evidence>
<dbReference type="InterPro" id="IPR013849">
    <property type="entry name" value="DNA_helicase_Holl-junc_RuvA_I"/>
</dbReference>
<comment type="function">
    <text evidence="6">The RuvA-RuvB-RuvC complex processes Holliday junction (HJ) DNA during genetic recombination and DNA repair, while the RuvA-RuvB complex plays an important role in the rescue of blocked DNA replication forks via replication fork reversal (RFR). RuvA specifically binds to HJ cruciform DNA, conferring on it an open structure. The RuvB hexamer acts as an ATP-dependent pump, pulling dsDNA into and through the RuvAB complex. HJ branch migration allows RuvC to scan DNA until it finds its consensus sequence, where it cleaves and resolves the cruciform DNA.</text>
</comment>
<dbReference type="GO" id="GO:0009378">
    <property type="term" value="F:four-way junction helicase activity"/>
    <property type="evidence" value="ECO:0007669"/>
    <property type="project" value="InterPro"/>
</dbReference>
<dbReference type="Proteomes" id="UP000230557">
    <property type="component" value="Unassembled WGS sequence"/>
</dbReference>
<comment type="subunit">
    <text evidence="6">Homotetramer. Forms an RuvA(8)-RuvB(12)-Holliday junction (HJ) complex. HJ DNA is sandwiched between 2 RuvA tetramers; dsDNA enters through RuvA and exits via RuvB. An RuvB hexamer assembles on each DNA strand where it exits the tetramer. Each RuvB hexamer is contacted by two RuvA subunits (via domain III) on 2 adjacent RuvB subunits; this complex drives branch migration. In the full resolvosome a probable DNA-RuvA(4)-RuvB(12)-RuvC(2) complex forms which resolves the HJ.</text>
</comment>
<dbReference type="InterPro" id="IPR010994">
    <property type="entry name" value="RuvA_2-like"/>
</dbReference>
<keyword evidence="2 6" id="KW-0227">DNA damage</keyword>
<feature type="domain" description="Helix-hairpin-helix DNA-binding motif class 1" evidence="7">
    <location>
        <begin position="72"/>
        <end position="91"/>
    </location>
</feature>